<keyword evidence="5" id="KW-0456">Lyase</keyword>
<accession>A0A3A8NP71</accession>
<dbReference type="OrthoDB" id="9797527at2"/>
<dbReference type="PANTHER" id="PTHR11002:SF76">
    <property type="entry name" value="CARBONIC ANHYDRASE"/>
    <property type="match status" value="1"/>
</dbReference>
<comment type="caution">
    <text evidence="8">The sequence shown here is derived from an EMBL/GenBank/DDBJ whole genome shotgun (WGS) entry which is preliminary data.</text>
</comment>
<feature type="binding site" evidence="7">
    <location>
        <position position="106"/>
    </location>
    <ligand>
        <name>Zn(2+)</name>
        <dbReference type="ChEBI" id="CHEBI:29105"/>
    </ligand>
</feature>
<evidence type="ECO:0000256" key="5">
    <source>
        <dbReference type="ARBA" id="ARBA00023239"/>
    </source>
</evidence>
<gene>
    <name evidence="8" type="ORF">D7X12_08160</name>
</gene>
<dbReference type="SUPFAM" id="SSF53056">
    <property type="entry name" value="beta-carbonic anhydrase, cab"/>
    <property type="match status" value="1"/>
</dbReference>
<proteinExistence type="inferred from homology"/>
<evidence type="ECO:0000313" key="8">
    <source>
        <dbReference type="EMBL" id="RKH45299.1"/>
    </source>
</evidence>
<dbReference type="AlphaFoldDB" id="A0A3A8NP71"/>
<dbReference type="Pfam" id="PF00484">
    <property type="entry name" value="Pro_CA"/>
    <property type="match status" value="1"/>
</dbReference>
<evidence type="ECO:0000256" key="2">
    <source>
        <dbReference type="ARBA" id="ARBA00012925"/>
    </source>
</evidence>
<evidence type="ECO:0000256" key="6">
    <source>
        <dbReference type="ARBA" id="ARBA00048348"/>
    </source>
</evidence>
<dbReference type="Gene3D" id="3.40.1050.10">
    <property type="entry name" value="Carbonic anhydrase"/>
    <property type="match status" value="1"/>
</dbReference>
<dbReference type="Proteomes" id="UP000273405">
    <property type="component" value="Unassembled WGS sequence"/>
</dbReference>
<dbReference type="EC" id="4.2.1.1" evidence="2"/>
<comment type="similarity">
    <text evidence="1">Belongs to the beta-class carbonic anhydrase family.</text>
</comment>
<dbReference type="EMBL" id="RAWG01000037">
    <property type="protein sequence ID" value="RKH45299.1"/>
    <property type="molecule type" value="Genomic_DNA"/>
</dbReference>
<dbReference type="PROSITE" id="PS00704">
    <property type="entry name" value="PROK_CO2_ANHYDRASE_1"/>
    <property type="match status" value="1"/>
</dbReference>
<evidence type="ECO:0000256" key="4">
    <source>
        <dbReference type="ARBA" id="ARBA00022833"/>
    </source>
</evidence>
<dbReference type="InterPro" id="IPR001765">
    <property type="entry name" value="Carbonic_anhydrase"/>
</dbReference>
<feature type="binding site" evidence="7">
    <location>
        <position position="103"/>
    </location>
    <ligand>
        <name>Zn(2+)</name>
        <dbReference type="ChEBI" id="CHEBI:29105"/>
    </ligand>
</feature>
<dbReference type="GO" id="GO:0015976">
    <property type="term" value="P:carbon utilization"/>
    <property type="evidence" value="ECO:0007669"/>
    <property type="project" value="InterPro"/>
</dbReference>
<evidence type="ECO:0000256" key="1">
    <source>
        <dbReference type="ARBA" id="ARBA00006217"/>
    </source>
</evidence>
<dbReference type="InterPro" id="IPR045066">
    <property type="entry name" value="Beta_CA_cladeB"/>
</dbReference>
<dbReference type="GO" id="GO:0004089">
    <property type="term" value="F:carbonate dehydratase activity"/>
    <property type="evidence" value="ECO:0007669"/>
    <property type="project" value="UniProtKB-EC"/>
</dbReference>
<organism evidence="8 9">
    <name type="scientific">Corallococcus sicarius</name>
    <dbReference type="NCBI Taxonomy" id="2316726"/>
    <lineage>
        <taxon>Bacteria</taxon>
        <taxon>Pseudomonadati</taxon>
        <taxon>Myxococcota</taxon>
        <taxon>Myxococcia</taxon>
        <taxon>Myxococcales</taxon>
        <taxon>Cystobacterineae</taxon>
        <taxon>Myxococcaceae</taxon>
        <taxon>Corallococcus</taxon>
    </lineage>
</organism>
<feature type="binding site" evidence="7">
    <location>
        <position position="39"/>
    </location>
    <ligand>
        <name>Zn(2+)</name>
        <dbReference type="ChEBI" id="CHEBI:29105"/>
    </ligand>
</feature>
<feature type="binding site" evidence="7">
    <location>
        <position position="41"/>
    </location>
    <ligand>
        <name>Zn(2+)</name>
        <dbReference type="ChEBI" id="CHEBI:29105"/>
    </ligand>
</feature>
<comment type="catalytic activity">
    <reaction evidence="6">
        <text>hydrogencarbonate + H(+) = CO2 + H2O</text>
        <dbReference type="Rhea" id="RHEA:10748"/>
        <dbReference type="ChEBI" id="CHEBI:15377"/>
        <dbReference type="ChEBI" id="CHEBI:15378"/>
        <dbReference type="ChEBI" id="CHEBI:16526"/>
        <dbReference type="ChEBI" id="CHEBI:17544"/>
        <dbReference type="EC" id="4.2.1.1"/>
    </reaction>
</comment>
<evidence type="ECO:0000313" key="9">
    <source>
        <dbReference type="Proteomes" id="UP000273405"/>
    </source>
</evidence>
<dbReference type="InterPro" id="IPR015892">
    <property type="entry name" value="Carbonic_anhydrase_CS"/>
</dbReference>
<name>A0A3A8NP71_9BACT</name>
<keyword evidence="9" id="KW-1185">Reference proteome</keyword>
<keyword evidence="3 7" id="KW-0479">Metal-binding</keyword>
<dbReference type="RefSeq" id="WP_120624699.1">
    <property type="nucleotide sequence ID" value="NZ_RAWG01000037.1"/>
</dbReference>
<reference evidence="9" key="1">
    <citation type="submission" date="2018-09" db="EMBL/GenBank/DDBJ databases">
        <authorList>
            <person name="Livingstone P.G."/>
            <person name="Whitworth D.E."/>
        </authorList>
    </citation>
    <scope>NUCLEOTIDE SEQUENCE [LARGE SCALE GENOMIC DNA]</scope>
    <source>
        <strain evidence="9">CA040B</strain>
    </source>
</reference>
<evidence type="ECO:0000256" key="3">
    <source>
        <dbReference type="ARBA" id="ARBA00022723"/>
    </source>
</evidence>
<dbReference type="SMART" id="SM00947">
    <property type="entry name" value="Pro_CA"/>
    <property type="match status" value="1"/>
</dbReference>
<sequence length="237" mass="25660">MKKLIRGLLDFQRHTLPSYRATFARLAKGQSPDCLFISCSDSRVVPNLLVSTDPGDLFTVRNVGNLVPPAVRNGQSTADRSEAAAIEFSLGFLPIEDVVVCGHSSCGAMKAILAGGVVDGAPNLEQWLAHGTPSLKALRENTQVGAGLPDADRLSQLNVLEQLEHLKTYPIVRDRLAAGTLRLHGWWFDIGAAQVHAYRPDLGRFVPIDETEGDRLLTELSDASGEDSQQPALRAVQ</sequence>
<keyword evidence="4 7" id="KW-0862">Zinc</keyword>
<dbReference type="InterPro" id="IPR036874">
    <property type="entry name" value="Carbonic_anhydrase_sf"/>
</dbReference>
<comment type="cofactor">
    <cofactor evidence="7">
        <name>Zn(2+)</name>
        <dbReference type="ChEBI" id="CHEBI:29105"/>
    </cofactor>
    <text evidence="7">Binds 1 zinc ion per subunit.</text>
</comment>
<protein>
    <recommendedName>
        <fullName evidence="2">carbonic anhydrase</fullName>
        <ecNumber evidence="2">4.2.1.1</ecNumber>
    </recommendedName>
</protein>
<evidence type="ECO:0000256" key="7">
    <source>
        <dbReference type="PIRSR" id="PIRSR601765-1"/>
    </source>
</evidence>
<dbReference type="CDD" id="cd00884">
    <property type="entry name" value="beta_CA_cladeB"/>
    <property type="match status" value="1"/>
</dbReference>
<dbReference type="PANTHER" id="PTHR11002">
    <property type="entry name" value="CARBONIC ANHYDRASE"/>
    <property type="match status" value="1"/>
</dbReference>
<dbReference type="GO" id="GO:0008270">
    <property type="term" value="F:zinc ion binding"/>
    <property type="evidence" value="ECO:0007669"/>
    <property type="project" value="InterPro"/>
</dbReference>